<keyword evidence="1" id="KW-1133">Transmembrane helix</keyword>
<dbReference type="AlphaFoldDB" id="A0A1Y2K5M4"/>
<accession>A0A1Y2K5M4</accession>
<keyword evidence="3" id="KW-0378">Hydrolase</keyword>
<dbReference type="InterPro" id="IPR029058">
    <property type="entry name" value="AB_hydrolase_fold"/>
</dbReference>
<protein>
    <submittedName>
        <fullName evidence="3">Putative alpha/beta fold family hydrolase</fullName>
    </submittedName>
</protein>
<dbReference type="InterPro" id="IPR022742">
    <property type="entry name" value="Hydrolase_4"/>
</dbReference>
<dbReference type="GO" id="GO:0016787">
    <property type="term" value="F:hydrolase activity"/>
    <property type="evidence" value="ECO:0007669"/>
    <property type="project" value="UniProtKB-KW"/>
</dbReference>
<gene>
    <name evidence="3" type="ORF">MAIT1_03038</name>
</gene>
<dbReference type="PANTHER" id="PTHR12277">
    <property type="entry name" value="ALPHA/BETA HYDROLASE DOMAIN-CONTAINING PROTEIN"/>
    <property type="match status" value="1"/>
</dbReference>
<keyword evidence="1" id="KW-0472">Membrane</keyword>
<dbReference type="EMBL" id="LVJN01000018">
    <property type="protein sequence ID" value="OSM04929.1"/>
    <property type="molecule type" value="Genomic_DNA"/>
</dbReference>
<dbReference type="Proteomes" id="UP000194003">
    <property type="component" value="Unassembled WGS sequence"/>
</dbReference>
<feature type="transmembrane region" description="Helical" evidence="1">
    <location>
        <begin position="6"/>
        <end position="24"/>
    </location>
</feature>
<evidence type="ECO:0000256" key="1">
    <source>
        <dbReference type="SAM" id="Phobius"/>
    </source>
</evidence>
<sequence>MHWSLWVGSVGAFYLGVCAVMYLTQRRQVFFPPRELLATPKEWGLSYETLTSESGALTLEHWWLPGLDNQPVVILFHGNASNISQVGDYATFFHTLGFGVLLTEYRGYGVNPGQPSEEGLYQDADSVWRLLVEEQGIVPERLILYGHSLGGGPATWLAQHRPVGALVIEGSFTSVPDRGAELYPYLPIRQLARIIFPNRERLAQIEETPTLIVHSREDGVIPIHHGRALFDAANKPKAFLATRGGHDGDLMRNSPQLRHAMGELKSRMAPWRKSSALASEE</sequence>
<name>A0A1Y2K5M4_9PROT</name>
<proteinExistence type="predicted"/>
<reference evidence="3 4" key="1">
    <citation type="journal article" date="2016" name="BMC Genomics">
        <title>Combined genomic and structural analyses of a cultured magnetotactic bacterium reveals its niche adaptation to a dynamic environment.</title>
        <authorList>
            <person name="Araujo A.C."/>
            <person name="Morillo V."/>
            <person name="Cypriano J."/>
            <person name="Teixeira L.C."/>
            <person name="Leao P."/>
            <person name="Lyra S."/>
            <person name="Almeida L.G."/>
            <person name="Bazylinski D.A."/>
            <person name="Vasconcellos A.T."/>
            <person name="Abreu F."/>
            <person name="Lins U."/>
        </authorList>
    </citation>
    <scope>NUCLEOTIDE SEQUENCE [LARGE SCALE GENOMIC DNA]</scope>
    <source>
        <strain evidence="3 4">IT-1</strain>
    </source>
</reference>
<dbReference type="OrthoDB" id="9798884at2"/>
<dbReference type="STRING" id="1434232.MAIT1_03038"/>
<evidence type="ECO:0000313" key="4">
    <source>
        <dbReference type="Proteomes" id="UP000194003"/>
    </source>
</evidence>
<evidence type="ECO:0000259" key="2">
    <source>
        <dbReference type="Pfam" id="PF12146"/>
    </source>
</evidence>
<dbReference type="Gene3D" id="3.40.50.1820">
    <property type="entry name" value="alpha/beta hydrolase"/>
    <property type="match status" value="1"/>
</dbReference>
<dbReference type="PANTHER" id="PTHR12277:SF81">
    <property type="entry name" value="PROTEIN ABHD13"/>
    <property type="match status" value="1"/>
</dbReference>
<comment type="caution">
    <text evidence="3">The sequence shown here is derived from an EMBL/GenBank/DDBJ whole genome shotgun (WGS) entry which is preliminary data.</text>
</comment>
<organism evidence="3 4">
    <name type="scientific">Magnetofaba australis IT-1</name>
    <dbReference type="NCBI Taxonomy" id="1434232"/>
    <lineage>
        <taxon>Bacteria</taxon>
        <taxon>Pseudomonadati</taxon>
        <taxon>Pseudomonadota</taxon>
        <taxon>Magnetococcia</taxon>
        <taxon>Magnetococcales</taxon>
        <taxon>Magnetococcaceae</taxon>
        <taxon>Magnetofaba</taxon>
    </lineage>
</organism>
<dbReference type="RefSeq" id="WP_085441576.1">
    <property type="nucleotide sequence ID" value="NZ_LVJN01000018.1"/>
</dbReference>
<evidence type="ECO:0000313" key="3">
    <source>
        <dbReference type="EMBL" id="OSM04929.1"/>
    </source>
</evidence>
<feature type="domain" description="Serine aminopeptidase S33" evidence="2">
    <location>
        <begin position="70"/>
        <end position="178"/>
    </location>
</feature>
<dbReference type="SUPFAM" id="SSF53474">
    <property type="entry name" value="alpha/beta-Hydrolases"/>
    <property type="match status" value="1"/>
</dbReference>
<dbReference type="Pfam" id="PF12146">
    <property type="entry name" value="Hydrolase_4"/>
    <property type="match status" value="1"/>
</dbReference>
<keyword evidence="1" id="KW-0812">Transmembrane</keyword>
<keyword evidence="4" id="KW-1185">Reference proteome</keyword>